<keyword evidence="2" id="KW-1185">Reference proteome</keyword>
<accession>A0ACB8U9H9</accession>
<organism evidence="1 2">
    <name type="scientific">Irpex rosettiformis</name>
    <dbReference type="NCBI Taxonomy" id="378272"/>
    <lineage>
        <taxon>Eukaryota</taxon>
        <taxon>Fungi</taxon>
        <taxon>Dikarya</taxon>
        <taxon>Basidiomycota</taxon>
        <taxon>Agaricomycotina</taxon>
        <taxon>Agaricomycetes</taxon>
        <taxon>Polyporales</taxon>
        <taxon>Irpicaceae</taxon>
        <taxon>Irpex</taxon>
    </lineage>
</organism>
<sequence length="306" mass="34045">MFVPSNLHSVLSLRRVGDPDHDATPDPKHIEAKVFVAFHIIGGLGNLLMLITALVSRRVNRHVTWINFCVTWLIFAISYTLLFYAGRQFSEEEPSFPLCLTQAGLIYGAPVLGACSTLSLVIQIWLSLRRIMQKDVQGEKPHGRESSLLTILLVLLPYVAWFGTVLGALVVGLHDTSKVMRTNSSVYCVIWTGVPGRVSAGIVAVILATAIIFQGLIAALLYRSWGAYQKLRRMDKNTLSISMVVRMGCFLVLNIITVSQIVVFLAQKTVIANIWISLTPIAAVAVFATQRDILRVWTFRKSPEYY</sequence>
<evidence type="ECO:0000313" key="2">
    <source>
        <dbReference type="Proteomes" id="UP001055072"/>
    </source>
</evidence>
<gene>
    <name evidence="1" type="ORF">BDY19DRAFT_666669</name>
</gene>
<evidence type="ECO:0000313" key="1">
    <source>
        <dbReference type="EMBL" id="KAI0090957.1"/>
    </source>
</evidence>
<protein>
    <submittedName>
        <fullName evidence="1">Uncharacterized protein</fullName>
    </submittedName>
</protein>
<dbReference type="Proteomes" id="UP001055072">
    <property type="component" value="Unassembled WGS sequence"/>
</dbReference>
<dbReference type="EMBL" id="MU274906">
    <property type="protein sequence ID" value="KAI0090957.1"/>
    <property type="molecule type" value="Genomic_DNA"/>
</dbReference>
<name>A0ACB8U9H9_9APHY</name>
<reference evidence="1" key="1">
    <citation type="journal article" date="2021" name="Environ. Microbiol.">
        <title>Gene family expansions and transcriptome signatures uncover fungal adaptations to wood decay.</title>
        <authorList>
            <person name="Hage H."/>
            <person name="Miyauchi S."/>
            <person name="Viragh M."/>
            <person name="Drula E."/>
            <person name="Min B."/>
            <person name="Chaduli D."/>
            <person name="Navarro D."/>
            <person name="Favel A."/>
            <person name="Norest M."/>
            <person name="Lesage-Meessen L."/>
            <person name="Balint B."/>
            <person name="Merenyi Z."/>
            <person name="de Eugenio L."/>
            <person name="Morin E."/>
            <person name="Martinez A.T."/>
            <person name="Baldrian P."/>
            <person name="Stursova M."/>
            <person name="Martinez M.J."/>
            <person name="Novotny C."/>
            <person name="Magnuson J.K."/>
            <person name="Spatafora J.W."/>
            <person name="Maurice S."/>
            <person name="Pangilinan J."/>
            <person name="Andreopoulos W."/>
            <person name="LaButti K."/>
            <person name="Hundley H."/>
            <person name="Na H."/>
            <person name="Kuo A."/>
            <person name="Barry K."/>
            <person name="Lipzen A."/>
            <person name="Henrissat B."/>
            <person name="Riley R."/>
            <person name="Ahrendt S."/>
            <person name="Nagy L.G."/>
            <person name="Grigoriev I.V."/>
            <person name="Martin F."/>
            <person name="Rosso M.N."/>
        </authorList>
    </citation>
    <scope>NUCLEOTIDE SEQUENCE</scope>
    <source>
        <strain evidence="1">CBS 384.51</strain>
    </source>
</reference>
<comment type="caution">
    <text evidence="1">The sequence shown here is derived from an EMBL/GenBank/DDBJ whole genome shotgun (WGS) entry which is preliminary data.</text>
</comment>
<proteinExistence type="predicted"/>